<evidence type="ECO:0000256" key="1">
    <source>
        <dbReference type="SAM" id="SignalP"/>
    </source>
</evidence>
<evidence type="ECO:0000313" key="4">
    <source>
        <dbReference type="Proteomes" id="UP000054047"/>
    </source>
</evidence>
<dbReference type="SUPFAM" id="SSF55797">
    <property type="entry name" value="PR-1-like"/>
    <property type="match status" value="1"/>
</dbReference>
<dbReference type="SMART" id="SM00198">
    <property type="entry name" value="SCP"/>
    <property type="match status" value="1"/>
</dbReference>
<dbReference type="Gene3D" id="3.40.33.10">
    <property type="entry name" value="CAP"/>
    <property type="match status" value="1"/>
</dbReference>
<dbReference type="InterPro" id="IPR035109">
    <property type="entry name" value="ASPR"/>
</dbReference>
<dbReference type="EMBL" id="KN729254">
    <property type="protein sequence ID" value="KIH62525.1"/>
    <property type="molecule type" value="Genomic_DNA"/>
</dbReference>
<accession>A0A0C2GMN4</accession>
<keyword evidence="4" id="KW-1185">Reference proteome</keyword>
<gene>
    <name evidence="3" type="ORF">ANCDUO_07190</name>
</gene>
<name>A0A0C2GMN4_9BILA</name>
<sequence>MSPALVILLLCAGSLLAFPKDGEGGPISCPTKKTSREREEMRRFIVWYHNRYRESNQKVVTYDCDLEKKAYRVLKDGKIDESKLKKYDGNDFEDEIEKGMKVKDYLDKAMSGWYEYGEEHYRMSRADTNRVGCAYKRSSDIFYFVCVYDQLAVYLLDFAIVHIL</sequence>
<reference evidence="3 4" key="1">
    <citation type="submission" date="2013-12" db="EMBL/GenBank/DDBJ databases">
        <title>Draft genome of the parsitic nematode Ancylostoma duodenale.</title>
        <authorList>
            <person name="Mitreva M."/>
        </authorList>
    </citation>
    <scope>NUCLEOTIDE SEQUENCE [LARGE SCALE GENOMIC DNA]</scope>
    <source>
        <strain evidence="3 4">Zhejiang</strain>
    </source>
</reference>
<proteinExistence type="predicted"/>
<organism evidence="3 4">
    <name type="scientific">Ancylostoma duodenale</name>
    <dbReference type="NCBI Taxonomy" id="51022"/>
    <lineage>
        <taxon>Eukaryota</taxon>
        <taxon>Metazoa</taxon>
        <taxon>Ecdysozoa</taxon>
        <taxon>Nematoda</taxon>
        <taxon>Chromadorea</taxon>
        <taxon>Rhabditida</taxon>
        <taxon>Rhabditina</taxon>
        <taxon>Rhabditomorpha</taxon>
        <taxon>Strongyloidea</taxon>
        <taxon>Ancylostomatidae</taxon>
        <taxon>Ancylostomatinae</taxon>
        <taxon>Ancylostoma</taxon>
    </lineage>
</organism>
<dbReference type="InterPro" id="IPR014044">
    <property type="entry name" value="CAP_dom"/>
</dbReference>
<feature type="domain" description="SCP" evidence="2">
    <location>
        <begin position="40"/>
        <end position="156"/>
    </location>
</feature>
<evidence type="ECO:0000259" key="2">
    <source>
        <dbReference type="SMART" id="SM00198"/>
    </source>
</evidence>
<feature type="chain" id="PRO_5002165919" evidence="1">
    <location>
        <begin position="18"/>
        <end position="164"/>
    </location>
</feature>
<dbReference type="InterPro" id="IPR035940">
    <property type="entry name" value="CAP_sf"/>
</dbReference>
<dbReference type="OrthoDB" id="5889021at2759"/>
<dbReference type="AlphaFoldDB" id="A0A0C2GMN4"/>
<protein>
    <submittedName>
        <fullName evidence="3">SCP-like protein</fullName>
    </submittedName>
</protein>
<evidence type="ECO:0000313" key="3">
    <source>
        <dbReference type="EMBL" id="KIH62525.1"/>
    </source>
</evidence>
<dbReference type="Pfam" id="PF17641">
    <property type="entry name" value="ASPRs"/>
    <property type="match status" value="1"/>
</dbReference>
<dbReference type="CDD" id="cd05380">
    <property type="entry name" value="CAP_euk"/>
    <property type="match status" value="1"/>
</dbReference>
<dbReference type="Proteomes" id="UP000054047">
    <property type="component" value="Unassembled WGS sequence"/>
</dbReference>
<keyword evidence="1" id="KW-0732">Signal</keyword>
<feature type="signal peptide" evidence="1">
    <location>
        <begin position="1"/>
        <end position="17"/>
    </location>
</feature>